<comment type="caution">
    <text evidence="1">The sequence shown here is derived from an EMBL/GenBank/DDBJ whole genome shotgun (WGS) entry which is preliminary data.</text>
</comment>
<organism evidence="1 2">
    <name type="scientific">Brachionus plicatilis</name>
    <name type="common">Marine rotifer</name>
    <name type="synonym">Brachionus muelleri</name>
    <dbReference type="NCBI Taxonomy" id="10195"/>
    <lineage>
        <taxon>Eukaryota</taxon>
        <taxon>Metazoa</taxon>
        <taxon>Spiralia</taxon>
        <taxon>Gnathifera</taxon>
        <taxon>Rotifera</taxon>
        <taxon>Eurotatoria</taxon>
        <taxon>Monogononta</taxon>
        <taxon>Pseudotrocha</taxon>
        <taxon>Ploima</taxon>
        <taxon>Brachionidae</taxon>
        <taxon>Brachionus</taxon>
    </lineage>
</organism>
<evidence type="ECO:0000313" key="2">
    <source>
        <dbReference type="Proteomes" id="UP000276133"/>
    </source>
</evidence>
<sequence>MSSYQAEEKNQRQLLEILIDSQYDLIQEQLIYITNIQSKNINIISRFLHVLLKSSIHITGCINRFQIRTASINRFQKRTGSIKRFTNRTDIPFDRFRNGFIEPVSQPYL</sequence>
<dbReference type="EMBL" id="REGN01002162">
    <property type="protein sequence ID" value="RNA29801.1"/>
    <property type="molecule type" value="Genomic_DNA"/>
</dbReference>
<evidence type="ECO:0000313" key="1">
    <source>
        <dbReference type="EMBL" id="RNA29801.1"/>
    </source>
</evidence>
<keyword evidence="2" id="KW-1185">Reference proteome</keyword>
<proteinExistence type="predicted"/>
<name>A0A3M7S1W5_BRAPC</name>
<accession>A0A3M7S1W5</accession>
<dbReference type="AlphaFoldDB" id="A0A3M7S1W5"/>
<reference evidence="1 2" key="1">
    <citation type="journal article" date="2018" name="Sci. Rep.">
        <title>Genomic signatures of local adaptation to the degree of environmental predictability in rotifers.</title>
        <authorList>
            <person name="Franch-Gras L."/>
            <person name="Hahn C."/>
            <person name="Garcia-Roger E.M."/>
            <person name="Carmona M.J."/>
            <person name="Serra M."/>
            <person name="Gomez A."/>
        </authorList>
    </citation>
    <scope>NUCLEOTIDE SEQUENCE [LARGE SCALE GENOMIC DNA]</scope>
    <source>
        <strain evidence="1">HYR1</strain>
    </source>
</reference>
<protein>
    <submittedName>
        <fullName evidence="1">Uncharacterized protein</fullName>
    </submittedName>
</protein>
<gene>
    <name evidence="1" type="ORF">BpHYR1_052978</name>
</gene>
<dbReference type="Proteomes" id="UP000276133">
    <property type="component" value="Unassembled WGS sequence"/>
</dbReference>